<evidence type="ECO:0000313" key="1">
    <source>
        <dbReference type="EMBL" id="SNT50995.1"/>
    </source>
</evidence>
<sequence length="152" mass="15787">MSTDTAALDVTDWAAACRGRAGDLLAGLGHAPGLLRTDPGAAVRVLDENLAHEIPALLDGEEWTRLHTLLTACLGEYLISVHGAHWAWLEDSASPVGGRWVVTGFTRPTARRTAAVDVGALVGEALASEPSVGLTALADRAERAAGVHVVHG</sequence>
<dbReference type="OrthoDB" id="4266337at2"/>
<reference evidence="1 2" key="1">
    <citation type="submission" date="2017-06" db="EMBL/GenBank/DDBJ databases">
        <authorList>
            <person name="Kim H.J."/>
            <person name="Triplett B.A."/>
        </authorList>
    </citation>
    <scope>NUCLEOTIDE SEQUENCE [LARGE SCALE GENOMIC DNA]</scope>
    <source>
        <strain evidence="1 2">CGMCC 4.1858</strain>
    </source>
</reference>
<keyword evidence="2" id="KW-1185">Reference proteome</keyword>
<accession>A0A239N7W6</accession>
<gene>
    <name evidence="1" type="ORF">SAMN05216252_13273</name>
</gene>
<name>A0A239N7W6_9ACTN</name>
<protein>
    <submittedName>
        <fullName evidence="1">Uncharacterized protein</fullName>
    </submittedName>
</protein>
<dbReference type="RefSeq" id="WP_089228456.1">
    <property type="nucleotide sequence ID" value="NZ_FZOF01000032.1"/>
</dbReference>
<dbReference type="AlphaFoldDB" id="A0A239N7W6"/>
<dbReference type="Proteomes" id="UP000198280">
    <property type="component" value="Unassembled WGS sequence"/>
</dbReference>
<organism evidence="1 2">
    <name type="scientific">Actinacidiphila glaucinigra</name>
    <dbReference type="NCBI Taxonomy" id="235986"/>
    <lineage>
        <taxon>Bacteria</taxon>
        <taxon>Bacillati</taxon>
        <taxon>Actinomycetota</taxon>
        <taxon>Actinomycetes</taxon>
        <taxon>Kitasatosporales</taxon>
        <taxon>Streptomycetaceae</taxon>
        <taxon>Actinacidiphila</taxon>
    </lineage>
</organism>
<dbReference type="EMBL" id="FZOF01000032">
    <property type="protein sequence ID" value="SNT50995.1"/>
    <property type="molecule type" value="Genomic_DNA"/>
</dbReference>
<evidence type="ECO:0000313" key="2">
    <source>
        <dbReference type="Proteomes" id="UP000198280"/>
    </source>
</evidence>
<proteinExistence type="predicted"/>